<dbReference type="GeneID" id="111496127"/>
<sequence>MLSLSRSFSLHSFAENWIPGDAKRRRFVMDSGRINVMEENNHGTDDSKAAEKFIQIDSIYIDLFSSNDKCDGQKCERFSIRSGYVSDMSKKDWKSCWPFSDLGDIHKLDEHILSAPPVYDPSFDVQHRKSRWQDSSDKAAEGFVFDNYHSLGHCSIASLKAPKQDVIGGRTVVDNASNSSCQRSGCDEKEKKLEVADYSTGTLFSPIMLRKQTPADHLNGQLTLVASENDSTVDIDRACRADKLQDNGDASMESNESTISSSESAETVGNRPRRRTPKIRLMTELLGENGNMKANKHVQSYPSNGTPEASAQADPRYASKCLVTMGENIWNSGHKRQRRLPRIGKSSHRDRVPSSSNVDKQIQAWRGELENSVSSLGTGNALPRIKRTMKDLWNSYKVDGNRSSRKKNSKKCPVVDPYSVSSVPSKVQDRCEIRAITEYRNDEEALDNAAIMAHRALYSISMNAMESKSSTSKNTNSSQDPLMVEGPAGLVSWNNGMPRKDSATQKEVEAMKSMAKAHRFRYENNTNNDREFHLSFHSYSNPQRDHKKICRREENELPTFLPEQDDTPRISKFIRKDPNPPLYKASDVFYGRGVNRVPNNSSMPIPRRNVEPHTDNSWSLLQQKDICSGSNGKGTIEPLEPMAIKRKQINQRVYLASDSGTCDDIPMEIVELMAKNQYERRLPNRRTNGEESRFDTNHLQQNHMLWHNNASVRSQEQPSNGIQCSSIGSKWLNCTEFKQRNGTIDHLPVSERNKEAAHIWCSSSSLIPDHLPNGFQRFPAHFTGRENISSPRSLQMGNAKAQKLAESSFRRRSNGIELEQNLVGSLELYSNESILAMHLLSLIDSGMRSNEHTTGGRLRKSSKKPPIPRPLKRNEFSVNSAVHDEVHTPATTASASNFQRSRGFGTNTNFSGQAVFKSRNSANMKCSDRSTCRTFPDNRIQKGVVKVPNAEALVQQIGRNSKECKFMADTRTLQNQKSSFETEICSVNKNPADFSLPEAGNIYMIGAEDFKFGRTLHYKNRSSPDLL</sequence>
<feature type="region of interest" description="Disordered" evidence="1">
    <location>
        <begin position="849"/>
        <end position="875"/>
    </location>
</feature>
<dbReference type="GO" id="GO:0045892">
    <property type="term" value="P:negative regulation of DNA-templated transcription"/>
    <property type="evidence" value="ECO:0007669"/>
    <property type="project" value="InterPro"/>
</dbReference>
<dbReference type="OrthoDB" id="754229at2759"/>
<dbReference type="RefSeq" id="XP_023002190.1">
    <property type="nucleotide sequence ID" value="XM_023146422.1"/>
</dbReference>
<feature type="region of interest" description="Disordered" evidence="1">
    <location>
        <begin position="333"/>
        <end position="359"/>
    </location>
</feature>
<reference evidence="3" key="1">
    <citation type="submission" date="2025-08" db="UniProtKB">
        <authorList>
            <consortium name="RefSeq"/>
        </authorList>
    </citation>
    <scope>IDENTIFICATION</scope>
    <source>
        <tissue evidence="3">Young leaves</tissue>
    </source>
</reference>
<dbReference type="GO" id="GO:0048367">
    <property type="term" value="P:shoot system development"/>
    <property type="evidence" value="ECO:0007669"/>
    <property type="project" value="InterPro"/>
</dbReference>
<dbReference type="GO" id="GO:0009910">
    <property type="term" value="P:negative regulation of flower development"/>
    <property type="evidence" value="ECO:0007669"/>
    <property type="project" value="InterPro"/>
</dbReference>
<proteinExistence type="predicted"/>
<evidence type="ECO:0000313" key="2">
    <source>
        <dbReference type="Proteomes" id="UP000504608"/>
    </source>
</evidence>
<dbReference type="Proteomes" id="UP000504608">
    <property type="component" value="Unplaced"/>
</dbReference>
<feature type="region of interest" description="Disordered" evidence="1">
    <location>
        <begin position="398"/>
        <end position="419"/>
    </location>
</feature>
<gene>
    <name evidence="3" type="primary">LOC111496127</name>
</gene>
<accession>A0A6J1KN93</accession>
<feature type="compositionally biased region" description="Basic residues" evidence="1">
    <location>
        <begin position="333"/>
        <end position="346"/>
    </location>
</feature>
<feature type="compositionally biased region" description="Low complexity" evidence="1">
    <location>
        <begin position="251"/>
        <end position="266"/>
    </location>
</feature>
<protein>
    <submittedName>
        <fullName evidence="3">Protein EMBRYONIC FLOWER 1-like isoform X1</fullName>
    </submittedName>
</protein>
<dbReference type="KEGG" id="cmax:111496127"/>
<evidence type="ECO:0000256" key="1">
    <source>
        <dbReference type="SAM" id="MobiDB-lite"/>
    </source>
</evidence>
<dbReference type="PANTHER" id="PTHR35504">
    <property type="entry name" value="PROTEIN EMBRYONIC FLOWER 1"/>
    <property type="match status" value="1"/>
</dbReference>
<organism evidence="2 3">
    <name type="scientific">Cucurbita maxima</name>
    <name type="common">Pumpkin</name>
    <name type="synonym">Winter squash</name>
    <dbReference type="NCBI Taxonomy" id="3661"/>
    <lineage>
        <taxon>Eukaryota</taxon>
        <taxon>Viridiplantae</taxon>
        <taxon>Streptophyta</taxon>
        <taxon>Embryophyta</taxon>
        <taxon>Tracheophyta</taxon>
        <taxon>Spermatophyta</taxon>
        <taxon>Magnoliopsida</taxon>
        <taxon>eudicotyledons</taxon>
        <taxon>Gunneridae</taxon>
        <taxon>Pentapetalae</taxon>
        <taxon>rosids</taxon>
        <taxon>fabids</taxon>
        <taxon>Cucurbitales</taxon>
        <taxon>Cucurbitaceae</taxon>
        <taxon>Cucurbiteae</taxon>
        <taxon>Cucurbita</taxon>
    </lineage>
</organism>
<evidence type="ECO:0000313" key="3">
    <source>
        <dbReference type="RefSeq" id="XP_023002190.1"/>
    </source>
</evidence>
<dbReference type="PANTHER" id="PTHR35504:SF1">
    <property type="entry name" value="PROTEIN EMBRYONIC FLOWER 1"/>
    <property type="match status" value="1"/>
</dbReference>
<feature type="region of interest" description="Disordered" evidence="1">
    <location>
        <begin position="244"/>
        <end position="278"/>
    </location>
</feature>
<dbReference type="InterPro" id="IPR034583">
    <property type="entry name" value="EMF1"/>
</dbReference>
<name>A0A6J1KN93_CUCMA</name>
<dbReference type="AlphaFoldDB" id="A0A6J1KN93"/>
<keyword evidence="2" id="KW-1185">Reference proteome</keyword>